<protein>
    <submittedName>
        <fullName evidence="1">Uncharacterized protein</fullName>
    </submittedName>
</protein>
<organism evidence="1 2">
    <name type="scientific">Austropuccinia psidii MF-1</name>
    <dbReference type="NCBI Taxonomy" id="1389203"/>
    <lineage>
        <taxon>Eukaryota</taxon>
        <taxon>Fungi</taxon>
        <taxon>Dikarya</taxon>
        <taxon>Basidiomycota</taxon>
        <taxon>Pucciniomycotina</taxon>
        <taxon>Pucciniomycetes</taxon>
        <taxon>Pucciniales</taxon>
        <taxon>Sphaerophragmiaceae</taxon>
        <taxon>Austropuccinia</taxon>
    </lineage>
</organism>
<reference evidence="1" key="1">
    <citation type="submission" date="2021-03" db="EMBL/GenBank/DDBJ databases">
        <title>Draft genome sequence of rust myrtle Austropuccinia psidii MF-1, a brazilian biotype.</title>
        <authorList>
            <person name="Quecine M.C."/>
            <person name="Pachon D.M.R."/>
            <person name="Bonatelli M.L."/>
            <person name="Correr F.H."/>
            <person name="Franceschini L.M."/>
            <person name="Leite T.F."/>
            <person name="Margarido G.R.A."/>
            <person name="Almeida C.A."/>
            <person name="Ferrarezi J.A."/>
            <person name="Labate C.A."/>
        </authorList>
    </citation>
    <scope>NUCLEOTIDE SEQUENCE</scope>
    <source>
        <strain evidence="1">MF-1</strain>
    </source>
</reference>
<evidence type="ECO:0000313" key="1">
    <source>
        <dbReference type="EMBL" id="MBW0471116.1"/>
    </source>
</evidence>
<dbReference type="EMBL" id="AVOT02002665">
    <property type="protein sequence ID" value="MBW0471116.1"/>
    <property type="molecule type" value="Genomic_DNA"/>
</dbReference>
<dbReference type="AlphaFoldDB" id="A0A9Q3GKT1"/>
<gene>
    <name evidence="1" type="ORF">O181_010831</name>
</gene>
<dbReference type="Proteomes" id="UP000765509">
    <property type="component" value="Unassembled WGS sequence"/>
</dbReference>
<accession>A0A9Q3GKT1</accession>
<name>A0A9Q3GKT1_9BASI</name>
<keyword evidence="2" id="KW-1185">Reference proteome</keyword>
<sequence>MEVLTCPKCRQHTITNSNGHTHQGLFVHRATRSRDRAQFSQEDNEISKILAKLSLKSIPQKIDFSADKFHSQISDFEDAMEILPERSTKFEIISEVQSQSSFGIMC</sequence>
<comment type="caution">
    <text evidence="1">The sequence shown here is derived from an EMBL/GenBank/DDBJ whole genome shotgun (WGS) entry which is preliminary data.</text>
</comment>
<evidence type="ECO:0000313" key="2">
    <source>
        <dbReference type="Proteomes" id="UP000765509"/>
    </source>
</evidence>
<proteinExistence type="predicted"/>